<dbReference type="AlphaFoldDB" id="A0A444URF1"/>
<sequence length="131" mass="13752">MEVVSWGDTPDGVTDMTEQILVQGKGRGKGRKSNKEVENETASAGLEGTPKKIVGVQRMDVPKDLEAVSSQQLSLVESVTAEELSGSVSSSSSMIPDTGLEEEVLQLAVLCLSPVSPGPYGLRHGVTRGAK</sequence>
<organism evidence="2 3">
    <name type="scientific">Acipenser ruthenus</name>
    <name type="common">Sterlet sturgeon</name>
    <dbReference type="NCBI Taxonomy" id="7906"/>
    <lineage>
        <taxon>Eukaryota</taxon>
        <taxon>Metazoa</taxon>
        <taxon>Chordata</taxon>
        <taxon>Craniata</taxon>
        <taxon>Vertebrata</taxon>
        <taxon>Euteleostomi</taxon>
        <taxon>Actinopterygii</taxon>
        <taxon>Chondrostei</taxon>
        <taxon>Acipenseriformes</taxon>
        <taxon>Acipenseridae</taxon>
        <taxon>Acipenser</taxon>
    </lineage>
</organism>
<feature type="region of interest" description="Disordered" evidence="1">
    <location>
        <begin position="23"/>
        <end position="46"/>
    </location>
</feature>
<dbReference type="EMBL" id="SCEB01013854">
    <property type="protein sequence ID" value="RXM90740.1"/>
    <property type="molecule type" value="Genomic_DNA"/>
</dbReference>
<keyword evidence="3" id="KW-1185">Reference proteome</keyword>
<dbReference type="Proteomes" id="UP000289886">
    <property type="component" value="Unassembled WGS sequence"/>
</dbReference>
<evidence type="ECO:0000313" key="2">
    <source>
        <dbReference type="EMBL" id="RXM90740.1"/>
    </source>
</evidence>
<proteinExistence type="predicted"/>
<accession>A0A444URF1</accession>
<name>A0A444URF1_ACIRT</name>
<reference evidence="2 3" key="1">
    <citation type="submission" date="2019-01" db="EMBL/GenBank/DDBJ databases">
        <title>Draft Genome and Complete Hox-Cluster Characterization of the Sterlet Sturgeon (Acipenser ruthenus).</title>
        <authorList>
            <person name="Wei Q."/>
        </authorList>
    </citation>
    <scope>NUCLEOTIDE SEQUENCE [LARGE SCALE GENOMIC DNA]</scope>
    <source>
        <strain evidence="2">WHYD16114868_AA</strain>
        <tissue evidence="2">Blood</tissue>
    </source>
</reference>
<evidence type="ECO:0000256" key="1">
    <source>
        <dbReference type="SAM" id="MobiDB-lite"/>
    </source>
</evidence>
<comment type="caution">
    <text evidence="2">The sequence shown here is derived from an EMBL/GenBank/DDBJ whole genome shotgun (WGS) entry which is preliminary data.</text>
</comment>
<evidence type="ECO:0000313" key="3">
    <source>
        <dbReference type="Proteomes" id="UP000289886"/>
    </source>
</evidence>
<protein>
    <submittedName>
        <fullName evidence="2">Uncharacterized protein</fullName>
    </submittedName>
</protein>
<gene>
    <name evidence="2" type="ORF">EOD39_21895</name>
</gene>